<dbReference type="EMBL" id="JANPWB010000002">
    <property type="protein sequence ID" value="KAJ1209559.1"/>
    <property type="molecule type" value="Genomic_DNA"/>
</dbReference>
<dbReference type="AlphaFoldDB" id="A0AAV7WBV1"/>
<accession>A0AAV7WBV1</accession>
<feature type="region of interest" description="Disordered" evidence="1">
    <location>
        <begin position="1"/>
        <end position="21"/>
    </location>
</feature>
<reference evidence="2" key="1">
    <citation type="journal article" date="2022" name="bioRxiv">
        <title>Sequencing and chromosome-scale assembly of the giantPleurodeles waltlgenome.</title>
        <authorList>
            <person name="Brown T."/>
            <person name="Elewa A."/>
            <person name="Iarovenko S."/>
            <person name="Subramanian E."/>
            <person name="Araus A.J."/>
            <person name="Petzold A."/>
            <person name="Susuki M."/>
            <person name="Suzuki K.-i.T."/>
            <person name="Hayashi T."/>
            <person name="Toyoda A."/>
            <person name="Oliveira C."/>
            <person name="Osipova E."/>
            <person name="Leigh N.D."/>
            <person name="Simon A."/>
            <person name="Yun M.H."/>
        </authorList>
    </citation>
    <scope>NUCLEOTIDE SEQUENCE</scope>
    <source>
        <strain evidence="2">20211129_DDA</strain>
        <tissue evidence="2">Liver</tissue>
    </source>
</reference>
<evidence type="ECO:0000313" key="2">
    <source>
        <dbReference type="EMBL" id="KAJ1209559.1"/>
    </source>
</evidence>
<dbReference type="Proteomes" id="UP001066276">
    <property type="component" value="Chromosome 1_2"/>
</dbReference>
<sequence>MSRRAPDLSRRPEYHGGTDEAGAKLRVDLAAQIKARTRSSSAEFTDVKELCTDRVRRRALPGVNKGPICNEVHPTRPKGREESFWGARVVPVLGGMNTNPVRRPTKRDSYKVRAIVARLDIIARFSLT</sequence>
<proteinExistence type="predicted"/>
<comment type="caution">
    <text evidence="2">The sequence shown here is derived from an EMBL/GenBank/DDBJ whole genome shotgun (WGS) entry which is preliminary data.</text>
</comment>
<evidence type="ECO:0000313" key="3">
    <source>
        <dbReference type="Proteomes" id="UP001066276"/>
    </source>
</evidence>
<keyword evidence="3" id="KW-1185">Reference proteome</keyword>
<evidence type="ECO:0000256" key="1">
    <source>
        <dbReference type="SAM" id="MobiDB-lite"/>
    </source>
</evidence>
<protein>
    <submittedName>
        <fullName evidence="2">Uncharacterized protein</fullName>
    </submittedName>
</protein>
<name>A0AAV7WBV1_PLEWA</name>
<gene>
    <name evidence="2" type="ORF">NDU88_004933</name>
</gene>
<organism evidence="2 3">
    <name type="scientific">Pleurodeles waltl</name>
    <name type="common">Iberian ribbed newt</name>
    <dbReference type="NCBI Taxonomy" id="8319"/>
    <lineage>
        <taxon>Eukaryota</taxon>
        <taxon>Metazoa</taxon>
        <taxon>Chordata</taxon>
        <taxon>Craniata</taxon>
        <taxon>Vertebrata</taxon>
        <taxon>Euteleostomi</taxon>
        <taxon>Amphibia</taxon>
        <taxon>Batrachia</taxon>
        <taxon>Caudata</taxon>
        <taxon>Salamandroidea</taxon>
        <taxon>Salamandridae</taxon>
        <taxon>Pleurodelinae</taxon>
        <taxon>Pleurodeles</taxon>
    </lineage>
</organism>